<dbReference type="InterPro" id="IPR001611">
    <property type="entry name" value="Leu-rich_rpt"/>
</dbReference>
<evidence type="ECO:0000256" key="2">
    <source>
        <dbReference type="ARBA" id="ARBA00022737"/>
    </source>
</evidence>
<dbReference type="STRING" id="568069.A0A1J1HFR3"/>
<keyword evidence="4" id="KW-1133">Transmembrane helix</keyword>
<dbReference type="SUPFAM" id="SSF52058">
    <property type="entry name" value="L domain-like"/>
    <property type="match status" value="1"/>
</dbReference>
<dbReference type="AlphaFoldDB" id="A0A1J1HFR3"/>
<proteinExistence type="predicted"/>
<gene>
    <name evidence="5" type="ORF">CLUMA_CG000687</name>
</gene>
<dbReference type="InterPro" id="IPR032675">
    <property type="entry name" value="LRR_dom_sf"/>
</dbReference>
<feature type="coiled-coil region" evidence="3">
    <location>
        <begin position="148"/>
        <end position="187"/>
    </location>
</feature>
<keyword evidence="1" id="KW-0433">Leucine-rich repeat</keyword>
<dbReference type="PANTHER" id="PTHR48051:SF42">
    <property type="entry name" value="LEUCINE-RICH REPEAT-CONTAINING PROTEIN 18-LIKE"/>
    <property type="match status" value="1"/>
</dbReference>
<dbReference type="PROSITE" id="PS51450">
    <property type="entry name" value="LRR"/>
    <property type="match status" value="1"/>
</dbReference>
<dbReference type="InterPro" id="IPR003591">
    <property type="entry name" value="Leu-rich_rpt_typical-subtyp"/>
</dbReference>
<organism evidence="5 6">
    <name type="scientific">Clunio marinus</name>
    <dbReference type="NCBI Taxonomy" id="568069"/>
    <lineage>
        <taxon>Eukaryota</taxon>
        <taxon>Metazoa</taxon>
        <taxon>Ecdysozoa</taxon>
        <taxon>Arthropoda</taxon>
        <taxon>Hexapoda</taxon>
        <taxon>Insecta</taxon>
        <taxon>Pterygota</taxon>
        <taxon>Neoptera</taxon>
        <taxon>Endopterygota</taxon>
        <taxon>Diptera</taxon>
        <taxon>Nematocera</taxon>
        <taxon>Chironomoidea</taxon>
        <taxon>Chironomidae</taxon>
        <taxon>Clunio</taxon>
    </lineage>
</organism>
<evidence type="ECO:0000256" key="4">
    <source>
        <dbReference type="SAM" id="Phobius"/>
    </source>
</evidence>
<dbReference type="OrthoDB" id="1394818at2759"/>
<keyword evidence="4" id="KW-0812">Transmembrane</keyword>
<dbReference type="Pfam" id="PF00560">
    <property type="entry name" value="LRR_1"/>
    <property type="match status" value="1"/>
</dbReference>
<dbReference type="Pfam" id="PF13855">
    <property type="entry name" value="LRR_8"/>
    <property type="match status" value="1"/>
</dbReference>
<evidence type="ECO:0000256" key="1">
    <source>
        <dbReference type="ARBA" id="ARBA00022614"/>
    </source>
</evidence>
<accession>A0A1J1HFR3</accession>
<protein>
    <submittedName>
        <fullName evidence="5">CLUMA_CG000687, isoform A</fullName>
    </submittedName>
</protein>
<dbReference type="PANTHER" id="PTHR48051">
    <property type="match status" value="1"/>
</dbReference>
<reference evidence="5 6" key="1">
    <citation type="submission" date="2015-04" db="EMBL/GenBank/DDBJ databases">
        <authorList>
            <person name="Syromyatnikov M.Y."/>
            <person name="Popov V.N."/>
        </authorList>
    </citation>
    <scope>NUCLEOTIDE SEQUENCE [LARGE SCALE GENOMIC DNA]</scope>
</reference>
<evidence type="ECO:0000313" key="5">
    <source>
        <dbReference type="EMBL" id="CRK86861.1"/>
    </source>
</evidence>
<dbReference type="Proteomes" id="UP000183832">
    <property type="component" value="Unassembled WGS sequence"/>
</dbReference>
<evidence type="ECO:0000313" key="6">
    <source>
        <dbReference type="Proteomes" id="UP000183832"/>
    </source>
</evidence>
<keyword evidence="6" id="KW-1185">Reference proteome</keyword>
<dbReference type="SMART" id="SM00369">
    <property type="entry name" value="LRR_TYP"/>
    <property type="match status" value="3"/>
</dbReference>
<keyword evidence="4" id="KW-0472">Membrane</keyword>
<evidence type="ECO:0000256" key="3">
    <source>
        <dbReference type="SAM" id="Coils"/>
    </source>
</evidence>
<keyword evidence="2" id="KW-0677">Repeat</keyword>
<dbReference type="EMBL" id="CVRI01000002">
    <property type="protein sequence ID" value="CRK86861.1"/>
    <property type="molecule type" value="Genomic_DNA"/>
</dbReference>
<dbReference type="Gene3D" id="3.80.10.10">
    <property type="entry name" value="Ribonuclease Inhibitor"/>
    <property type="match status" value="1"/>
</dbReference>
<keyword evidence="3" id="KW-0175">Coiled coil</keyword>
<dbReference type="GO" id="GO:0005737">
    <property type="term" value="C:cytoplasm"/>
    <property type="evidence" value="ECO:0007669"/>
    <property type="project" value="TreeGrafter"/>
</dbReference>
<dbReference type="InterPro" id="IPR050216">
    <property type="entry name" value="LRR_domain-containing"/>
</dbReference>
<feature type="transmembrane region" description="Helical" evidence="4">
    <location>
        <begin position="244"/>
        <end position="269"/>
    </location>
</feature>
<sequence>MPKDKVKINVKDRLEDNVLDLSLSEIEHVPVKDIATVKRATVLDLSNNNIKFLPKNFGTYLTHLTRLDLSKNQLKFLTDDFGNLINLKHLDLYNNQLESLPVTFGHLIKLRYLDMKGNPLQPALLKVVGPCLTSKDCLEAAKQVIPFMKVLEAEFLRDQKKKEEEEQQRKEKEIQEERNRVWQAKKAARKERIMRERQEKLEMKTTDVNVAQKSSYNEVTEKTEKIIQNQSKIVLKTDSKRSCFIRLLTTFFIVLIIFSLTFIVSFKFFPNLSNEILTLLPEDQQYVFRYFYQKSSEMISSFFQKALSLYEK</sequence>
<name>A0A1J1HFR3_9DIPT</name>